<accession>A0A2I1CET1</accession>
<name>A0A2I1CET1_ASPN1</name>
<dbReference type="EMBL" id="MSZS01000003">
    <property type="protein sequence ID" value="PKX96108.1"/>
    <property type="molecule type" value="Genomic_DNA"/>
</dbReference>
<evidence type="ECO:0000313" key="2">
    <source>
        <dbReference type="Proteomes" id="UP000234474"/>
    </source>
</evidence>
<gene>
    <name evidence="1" type="ORF">P174DRAFT_450416</name>
</gene>
<protein>
    <submittedName>
        <fullName evidence="1">Uncharacterized protein</fullName>
    </submittedName>
</protein>
<proteinExistence type="predicted"/>
<dbReference type="AlphaFoldDB" id="A0A2I1CET1"/>
<reference evidence="2" key="1">
    <citation type="journal article" date="2018" name="Proc. Natl. Acad. Sci. U.S.A.">
        <title>Linking secondary metabolites to gene clusters through genome sequencing of six diverse Aspergillus species.</title>
        <authorList>
            <person name="Kaerboelling I."/>
            <person name="Vesth T.C."/>
            <person name="Frisvad J.C."/>
            <person name="Nybo J.L."/>
            <person name="Theobald S."/>
            <person name="Kuo A."/>
            <person name="Bowyer P."/>
            <person name="Matsuda Y."/>
            <person name="Mondo S."/>
            <person name="Lyhne E.K."/>
            <person name="Kogle M.E."/>
            <person name="Clum A."/>
            <person name="Lipzen A."/>
            <person name="Salamov A."/>
            <person name="Ngan C.Y."/>
            <person name="Daum C."/>
            <person name="Chiniquy J."/>
            <person name="Barry K."/>
            <person name="LaButti K."/>
            <person name="Haridas S."/>
            <person name="Simmons B.A."/>
            <person name="Magnuson J.K."/>
            <person name="Mortensen U.H."/>
            <person name="Larsen T.O."/>
            <person name="Grigoriev I.V."/>
            <person name="Baker S.E."/>
            <person name="Andersen M.R."/>
        </authorList>
    </citation>
    <scope>NUCLEOTIDE SEQUENCE [LARGE SCALE GENOMIC DNA]</scope>
    <source>
        <strain evidence="2">IBT 16806</strain>
    </source>
</reference>
<sequence>MVQSSMLPERLHSKGDDRRLNANEACENHWSSVFGSFLLGAFCTLEDKFTTHGFGILCKKVAQIAGLQTDSVG</sequence>
<dbReference type="RefSeq" id="XP_024684703.1">
    <property type="nucleotide sequence ID" value="XM_024828933.1"/>
</dbReference>
<dbReference type="Proteomes" id="UP000234474">
    <property type="component" value="Unassembled WGS sequence"/>
</dbReference>
<evidence type="ECO:0000313" key="1">
    <source>
        <dbReference type="EMBL" id="PKX96108.1"/>
    </source>
</evidence>
<dbReference type="VEuPathDB" id="FungiDB:P174DRAFT_450416"/>
<organism evidence="1 2">
    <name type="scientific">Aspergillus novofumigatus (strain IBT 16806)</name>
    <dbReference type="NCBI Taxonomy" id="1392255"/>
    <lineage>
        <taxon>Eukaryota</taxon>
        <taxon>Fungi</taxon>
        <taxon>Dikarya</taxon>
        <taxon>Ascomycota</taxon>
        <taxon>Pezizomycotina</taxon>
        <taxon>Eurotiomycetes</taxon>
        <taxon>Eurotiomycetidae</taxon>
        <taxon>Eurotiales</taxon>
        <taxon>Aspergillaceae</taxon>
        <taxon>Aspergillus</taxon>
        <taxon>Aspergillus subgen. Fumigati</taxon>
    </lineage>
</organism>
<comment type="caution">
    <text evidence="1">The sequence shown here is derived from an EMBL/GenBank/DDBJ whole genome shotgun (WGS) entry which is preliminary data.</text>
</comment>
<dbReference type="GeneID" id="36536259"/>
<keyword evidence="2" id="KW-1185">Reference proteome</keyword>